<accession>A0A699GRS0</accession>
<sequence>MRIFLHADCVDDHFDVLDHWNYENLYGGGFFDVGGSFKGFDCIEEPVGYDDGSLPVKIKDKFENEVILDDVVSSPSNFSMLLKRKGKSRVKFTRMKGIIKRSKMVSLRMQGGSYQVSMAKQVVNHVEYANSIHLAKDKLSLQVILGTNDETSSKDDTSSNDEISSSEDLINYLSAHDVEWKLPKNTQEEPPKLHFDPIKTKVEEPLRLDIVYPHSHVASSVMGTNRTGKAHYGLRSLGPLKEKMVHVKKPNMIGQLTVLVAEMEAFDDPGEVFDTLMGLSDEIQVEEAKLARLNDLITQAEEEIEMKEA</sequence>
<gene>
    <name evidence="2" type="ORF">Tci_100055</name>
</gene>
<name>A0A699GRS0_TANCI</name>
<feature type="coiled-coil region" evidence="1">
    <location>
        <begin position="276"/>
        <end position="303"/>
    </location>
</feature>
<evidence type="ECO:0000313" key="2">
    <source>
        <dbReference type="EMBL" id="GEV28078.1"/>
    </source>
</evidence>
<dbReference type="EMBL" id="BKCJ010019219">
    <property type="protein sequence ID" value="GEV28078.1"/>
    <property type="molecule type" value="Genomic_DNA"/>
</dbReference>
<reference evidence="2" key="1">
    <citation type="journal article" date="2019" name="Sci. Rep.">
        <title>Draft genome of Tanacetum cinerariifolium, the natural source of mosquito coil.</title>
        <authorList>
            <person name="Yamashiro T."/>
            <person name="Shiraishi A."/>
            <person name="Satake H."/>
            <person name="Nakayama K."/>
        </authorList>
    </citation>
    <scope>NUCLEOTIDE SEQUENCE</scope>
</reference>
<protein>
    <submittedName>
        <fullName evidence="2">Uncharacterized protein</fullName>
    </submittedName>
</protein>
<proteinExistence type="predicted"/>
<evidence type="ECO:0000256" key="1">
    <source>
        <dbReference type="SAM" id="Coils"/>
    </source>
</evidence>
<comment type="caution">
    <text evidence="2">The sequence shown here is derived from an EMBL/GenBank/DDBJ whole genome shotgun (WGS) entry which is preliminary data.</text>
</comment>
<organism evidence="2">
    <name type="scientific">Tanacetum cinerariifolium</name>
    <name type="common">Dalmatian daisy</name>
    <name type="synonym">Chrysanthemum cinerariifolium</name>
    <dbReference type="NCBI Taxonomy" id="118510"/>
    <lineage>
        <taxon>Eukaryota</taxon>
        <taxon>Viridiplantae</taxon>
        <taxon>Streptophyta</taxon>
        <taxon>Embryophyta</taxon>
        <taxon>Tracheophyta</taxon>
        <taxon>Spermatophyta</taxon>
        <taxon>Magnoliopsida</taxon>
        <taxon>eudicotyledons</taxon>
        <taxon>Gunneridae</taxon>
        <taxon>Pentapetalae</taxon>
        <taxon>asterids</taxon>
        <taxon>campanulids</taxon>
        <taxon>Asterales</taxon>
        <taxon>Asteraceae</taxon>
        <taxon>Asteroideae</taxon>
        <taxon>Anthemideae</taxon>
        <taxon>Anthemidinae</taxon>
        <taxon>Tanacetum</taxon>
    </lineage>
</organism>
<dbReference type="AlphaFoldDB" id="A0A699GRS0"/>
<keyword evidence="1" id="KW-0175">Coiled coil</keyword>